<protein>
    <submittedName>
        <fullName evidence="2">Uncharacterized protein</fullName>
    </submittedName>
</protein>
<sequence>RFSWAALEEISDDLALHSKTQVIREGSSHRSPPSAPSHPLPTFKCQGKVKALRMHSPDLTTRQAGGAGPLPAWEPLTTQYPAASLWAITSVLCLGARSNL</sequence>
<evidence type="ECO:0000313" key="2">
    <source>
        <dbReference type="EMBL" id="CAB1421636.1"/>
    </source>
</evidence>
<feature type="region of interest" description="Disordered" evidence="1">
    <location>
        <begin position="22"/>
        <end position="41"/>
    </location>
</feature>
<gene>
    <name evidence="2" type="ORF">PLEPLA_LOCUS9523</name>
</gene>
<evidence type="ECO:0000256" key="1">
    <source>
        <dbReference type="SAM" id="MobiDB-lite"/>
    </source>
</evidence>
<accession>A0A9N7YDF9</accession>
<evidence type="ECO:0000313" key="3">
    <source>
        <dbReference type="Proteomes" id="UP001153269"/>
    </source>
</evidence>
<dbReference type="AlphaFoldDB" id="A0A9N7YDF9"/>
<proteinExistence type="predicted"/>
<dbReference type="EMBL" id="CADEAL010000535">
    <property type="protein sequence ID" value="CAB1421636.1"/>
    <property type="molecule type" value="Genomic_DNA"/>
</dbReference>
<organism evidence="2 3">
    <name type="scientific">Pleuronectes platessa</name>
    <name type="common">European plaice</name>
    <dbReference type="NCBI Taxonomy" id="8262"/>
    <lineage>
        <taxon>Eukaryota</taxon>
        <taxon>Metazoa</taxon>
        <taxon>Chordata</taxon>
        <taxon>Craniata</taxon>
        <taxon>Vertebrata</taxon>
        <taxon>Euteleostomi</taxon>
        <taxon>Actinopterygii</taxon>
        <taxon>Neopterygii</taxon>
        <taxon>Teleostei</taxon>
        <taxon>Neoteleostei</taxon>
        <taxon>Acanthomorphata</taxon>
        <taxon>Carangaria</taxon>
        <taxon>Pleuronectiformes</taxon>
        <taxon>Pleuronectoidei</taxon>
        <taxon>Pleuronectidae</taxon>
        <taxon>Pleuronectes</taxon>
    </lineage>
</organism>
<name>A0A9N7YDF9_PLEPL</name>
<reference evidence="2" key="1">
    <citation type="submission" date="2020-03" db="EMBL/GenBank/DDBJ databases">
        <authorList>
            <person name="Weist P."/>
        </authorList>
    </citation>
    <scope>NUCLEOTIDE SEQUENCE</scope>
</reference>
<comment type="caution">
    <text evidence="2">The sequence shown here is derived from an EMBL/GenBank/DDBJ whole genome shotgun (WGS) entry which is preliminary data.</text>
</comment>
<dbReference type="Proteomes" id="UP001153269">
    <property type="component" value="Unassembled WGS sequence"/>
</dbReference>
<feature type="non-terminal residue" evidence="2">
    <location>
        <position position="100"/>
    </location>
</feature>
<keyword evidence="3" id="KW-1185">Reference proteome</keyword>